<dbReference type="InterPro" id="IPR015424">
    <property type="entry name" value="PyrdxlP-dep_Trfase"/>
</dbReference>
<organism evidence="10 11">
    <name type="scientific">Psychrosphaera aquimarina</name>
    <dbReference type="NCBI Taxonomy" id="2044854"/>
    <lineage>
        <taxon>Bacteria</taxon>
        <taxon>Pseudomonadati</taxon>
        <taxon>Pseudomonadota</taxon>
        <taxon>Gammaproteobacteria</taxon>
        <taxon>Alteromonadales</taxon>
        <taxon>Pseudoalteromonadaceae</taxon>
        <taxon>Psychrosphaera</taxon>
    </lineage>
</organism>
<comment type="cofactor">
    <cofactor evidence="1 7">
        <name>pyridoxal 5'-phosphate</name>
        <dbReference type="ChEBI" id="CHEBI:597326"/>
    </cofactor>
</comment>
<evidence type="ECO:0000256" key="4">
    <source>
        <dbReference type="ARBA" id="ARBA00022679"/>
    </source>
</evidence>
<proteinExistence type="inferred from homology"/>
<dbReference type="InterPro" id="IPR010970">
    <property type="entry name" value="Cys_dSase_SufS"/>
</dbReference>
<evidence type="ECO:0000256" key="6">
    <source>
        <dbReference type="ARBA" id="ARBA00050776"/>
    </source>
</evidence>
<dbReference type="GO" id="GO:0031071">
    <property type="term" value="F:cysteine desulfurase activity"/>
    <property type="evidence" value="ECO:0007669"/>
    <property type="project" value="UniProtKB-EC"/>
</dbReference>
<comment type="caution">
    <text evidence="10">The sequence shown here is derived from an EMBL/GenBank/DDBJ whole genome shotgun (WGS) entry which is preliminary data.</text>
</comment>
<dbReference type="EMBL" id="JAWCUA010000010">
    <property type="protein sequence ID" value="MDU0114802.1"/>
    <property type="molecule type" value="Genomic_DNA"/>
</dbReference>
<dbReference type="InterPro" id="IPR000192">
    <property type="entry name" value="Aminotrans_V_dom"/>
</dbReference>
<dbReference type="SUPFAM" id="SSF53383">
    <property type="entry name" value="PLP-dependent transferases"/>
    <property type="match status" value="1"/>
</dbReference>
<name>A0ABU3R552_9GAMM</name>
<reference evidence="10 11" key="1">
    <citation type="submission" date="2023-10" db="EMBL/GenBank/DDBJ databases">
        <title>Psychrosphaera aquimaarina strain SW33 isolated from seawater.</title>
        <authorList>
            <person name="Bayburt H."/>
            <person name="Kim J.M."/>
            <person name="Choi B.J."/>
            <person name="Jeon C.O."/>
        </authorList>
    </citation>
    <scope>NUCLEOTIDE SEQUENCE [LARGE SCALE GENOMIC DNA]</scope>
    <source>
        <strain evidence="10 11">KCTC 52743</strain>
    </source>
</reference>
<gene>
    <name evidence="10" type="ORF">RT723_17750</name>
</gene>
<comment type="similarity">
    <text evidence="3 8">Belongs to the class-V pyridoxal-phosphate-dependent aminotransferase family. Csd subfamily.</text>
</comment>
<dbReference type="Pfam" id="PF00266">
    <property type="entry name" value="Aminotran_5"/>
    <property type="match status" value="1"/>
</dbReference>
<keyword evidence="5 8" id="KW-0663">Pyridoxal phosphate</keyword>
<dbReference type="EC" id="2.8.1.7" evidence="8"/>
<protein>
    <recommendedName>
        <fullName evidence="8">Cysteine desulfurase</fullName>
        <ecNumber evidence="8">2.8.1.7</ecNumber>
    </recommendedName>
</protein>
<comment type="catalytic activity">
    <reaction evidence="6 8">
        <text>(sulfur carrier)-H + L-cysteine = (sulfur carrier)-SH + L-alanine</text>
        <dbReference type="Rhea" id="RHEA:43892"/>
        <dbReference type="Rhea" id="RHEA-COMP:14737"/>
        <dbReference type="Rhea" id="RHEA-COMP:14739"/>
        <dbReference type="ChEBI" id="CHEBI:29917"/>
        <dbReference type="ChEBI" id="CHEBI:35235"/>
        <dbReference type="ChEBI" id="CHEBI:57972"/>
        <dbReference type="ChEBI" id="CHEBI:64428"/>
        <dbReference type="EC" id="2.8.1.7"/>
    </reaction>
</comment>
<dbReference type="CDD" id="cd06453">
    <property type="entry name" value="SufS_like"/>
    <property type="match status" value="1"/>
</dbReference>
<keyword evidence="4 8" id="KW-0808">Transferase</keyword>
<dbReference type="RefSeq" id="WP_315948487.1">
    <property type="nucleotide sequence ID" value="NZ_JAWCUA010000010.1"/>
</dbReference>
<dbReference type="InterPro" id="IPR015422">
    <property type="entry name" value="PyrdxlP-dep_Trfase_small"/>
</dbReference>
<evidence type="ECO:0000313" key="11">
    <source>
        <dbReference type="Proteomes" id="UP001257914"/>
    </source>
</evidence>
<feature type="domain" description="Aminotransferase class V" evidence="9">
    <location>
        <begin position="22"/>
        <end position="390"/>
    </location>
</feature>
<dbReference type="Gene3D" id="3.90.1150.10">
    <property type="entry name" value="Aspartate Aminotransferase, domain 1"/>
    <property type="match status" value="1"/>
</dbReference>
<evidence type="ECO:0000259" key="9">
    <source>
        <dbReference type="Pfam" id="PF00266"/>
    </source>
</evidence>
<dbReference type="PIRSF" id="PIRSF005572">
    <property type="entry name" value="NifS"/>
    <property type="match status" value="1"/>
</dbReference>
<dbReference type="Proteomes" id="UP001257914">
    <property type="component" value="Unassembled WGS sequence"/>
</dbReference>
<dbReference type="NCBIfam" id="TIGR01979">
    <property type="entry name" value="sufS"/>
    <property type="match status" value="1"/>
</dbReference>
<dbReference type="PANTHER" id="PTHR43586:SF8">
    <property type="entry name" value="CYSTEINE DESULFURASE 1, CHLOROPLASTIC"/>
    <property type="match status" value="1"/>
</dbReference>
<accession>A0ABU3R552</accession>
<dbReference type="InterPro" id="IPR020578">
    <property type="entry name" value="Aminotrans_V_PyrdxlP_BS"/>
</dbReference>
<dbReference type="Gene3D" id="3.40.640.10">
    <property type="entry name" value="Type I PLP-dependent aspartate aminotransferase-like (Major domain)"/>
    <property type="match status" value="1"/>
</dbReference>
<evidence type="ECO:0000256" key="1">
    <source>
        <dbReference type="ARBA" id="ARBA00001933"/>
    </source>
</evidence>
<evidence type="ECO:0000313" key="10">
    <source>
        <dbReference type="EMBL" id="MDU0114802.1"/>
    </source>
</evidence>
<evidence type="ECO:0000256" key="2">
    <source>
        <dbReference type="ARBA" id="ARBA00002824"/>
    </source>
</evidence>
<keyword evidence="11" id="KW-1185">Reference proteome</keyword>
<evidence type="ECO:0000256" key="7">
    <source>
        <dbReference type="RuleBase" id="RU004504"/>
    </source>
</evidence>
<dbReference type="PANTHER" id="PTHR43586">
    <property type="entry name" value="CYSTEINE DESULFURASE"/>
    <property type="match status" value="1"/>
</dbReference>
<evidence type="ECO:0000256" key="5">
    <source>
        <dbReference type="ARBA" id="ARBA00022898"/>
    </source>
</evidence>
<comment type="function">
    <text evidence="2 8">Catalyzes the removal of elemental sulfur and selenium atoms from L-cysteine, L-cystine, L-selenocysteine, and L-selenocystine to produce L-alanine.</text>
</comment>
<evidence type="ECO:0000256" key="3">
    <source>
        <dbReference type="ARBA" id="ARBA00010447"/>
    </source>
</evidence>
<dbReference type="InterPro" id="IPR015421">
    <property type="entry name" value="PyrdxlP-dep_Trfase_major"/>
</dbReference>
<sequence>MSIRSQFTLFSNQELNTPTPFIYLDNAATTQKPQSVIDVITHFYQHQNANVHRGSYNTANQVTARYEQARVNLANFIGAKSDTNIVWTKGTTESINLVAYAWGETHISDGDTIVVLGSEHHANFVPWQQLALRKGANFEVVNVLENGDLDLAHYQNLMDKKPKLVAVQHCSNALGNIHPIKQLTELAKQVGATVLVDGAQAVAHIKVDVQDIGCDFYTFSGHKMYGPTGIGVLYIAEDIKHEVNPFHFGGEMIQSVTIEKTSFRPIPALLETGTPNISGVLGFDAAVKFMQNEQTQHDLASTSDLYNYLVSQLSQIDKVRLLGSTENNIGVISFVVDGESVADIGALLNEQNIAVRCGHHCAMPLMQALKVNGTVRVSLAIYNDKSDVDGFINALKKSLDILCC</sequence>
<evidence type="ECO:0000256" key="8">
    <source>
        <dbReference type="RuleBase" id="RU004506"/>
    </source>
</evidence>
<dbReference type="PROSITE" id="PS00595">
    <property type="entry name" value="AA_TRANSFER_CLASS_5"/>
    <property type="match status" value="1"/>
</dbReference>
<dbReference type="InterPro" id="IPR016454">
    <property type="entry name" value="Cysteine_dSase"/>
</dbReference>